<comment type="caution">
    <text evidence="8">The sequence shown here is derived from an EMBL/GenBank/DDBJ whole genome shotgun (WGS) entry which is preliminary data.</text>
</comment>
<dbReference type="GO" id="GO:0005576">
    <property type="term" value="C:extracellular region"/>
    <property type="evidence" value="ECO:0007669"/>
    <property type="project" value="UniProtKB-SubCell"/>
</dbReference>
<evidence type="ECO:0000256" key="4">
    <source>
        <dbReference type="ARBA" id="ARBA00022685"/>
    </source>
</evidence>
<proteinExistence type="inferred from homology"/>
<evidence type="ECO:0000256" key="5">
    <source>
        <dbReference type="ARBA" id="ARBA00022815"/>
    </source>
</evidence>
<keyword evidence="4" id="KW-0165">Cleavage on pair of basic residues</keyword>
<evidence type="ECO:0000256" key="7">
    <source>
        <dbReference type="SAM" id="SignalP"/>
    </source>
</evidence>
<keyword evidence="6" id="KW-0527">Neuropeptide</keyword>
<evidence type="ECO:0000313" key="8">
    <source>
        <dbReference type="EMBL" id="CAJ0609030.1"/>
    </source>
</evidence>
<evidence type="ECO:0000256" key="3">
    <source>
        <dbReference type="ARBA" id="ARBA00022525"/>
    </source>
</evidence>
<feature type="chain" id="PRO_5041323834" evidence="7">
    <location>
        <begin position="24"/>
        <end position="88"/>
    </location>
</feature>
<dbReference type="GO" id="GO:0007218">
    <property type="term" value="P:neuropeptide signaling pathway"/>
    <property type="evidence" value="ECO:0007669"/>
    <property type="project" value="UniProtKB-KW"/>
</dbReference>
<dbReference type="Proteomes" id="UP001176961">
    <property type="component" value="Unassembled WGS sequence"/>
</dbReference>
<dbReference type="EMBL" id="CATQJL010000326">
    <property type="protein sequence ID" value="CAJ0609030.1"/>
    <property type="molecule type" value="Genomic_DNA"/>
</dbReference>
<dbReference type="AlphaFoldDB" id="A0AA36HF09"/>
<reference evidence="8" key="1">
    <citation type="submission" date="2023-07" db="EMBL/GenBank/DDBJ databases">
        <authorList>
            <consortium name="CYATHOMIX"/>
        </authorList>
    </citation>
    <scope>NUCLEOTIDE SEQUENCE</scope>
    <source>
        <strain evidence="8">N/A</strain>
    </source>
</reference>
<comment type="similarity">
    <text evidence="2">Belongs to the FARP (FMRFamide related peptide) family.</text>
</comment>
<accession>A0AA36HF09</accession>
<evidence type="ECO:0000256" key="1">
    <source>
        <dbReference type="ARBA" id="ARBA00004613"/>
    </source>
</evidence>
<feature type="signal peptide" evidence="7">
    <location>
        <begin position="1"/>
        <end position="23"/>
    </location>
</feature>
<gene>
    <name evidence="8" type="ORF">CYNAS_LOCUS21013</name>
</gene>
<keyword evidence="7" id="KW-0732">Signal</keyword>
<evidence type="ECO:0000256" key="2">
    <source>
        <dbReference type="ARBA" id="ARBA00006356"/>
    </source>
</evidence>
<dbReference type="Pfam" id="PF01581">
    <property type="entry name" value="FARP"/>
    <property type="match status" value="1"/>
</dbReference>
<name>A0AA36HF09_CYLNA</name>
<sequence length="88" mass="10113">MSSRHTYAVFFIASVLVLQYVCAQSDDFQEFHRDARAPKFIRFGRGGGAKFIRFGRSGANTWENDVIDDGDFEALHQYKRAAKFIRFG</sequence>
<keyword evidence="5" id="KW-0027">Amidation</keyword>
<keyword evidence="9" id="KW-1185">Reference proteome</keyword>
<protein>
    <submittedName>
        <fullName evidence="8">Uncharacterized protein</fullName>
    </submittedName>
</protein>
<keyword evidence="3" id="KW-0964">Secreted</keyword>
<evidence type="ECO:0000313" key="9">
    <source>
        <dbReference type="Proteomes" id="UP001176961"/>
    </source>
</evidence>
<dbReference type="InterPro" id="IPR002544">
    <property type="entry name" value="FMRFamid-related_peptide-like"/>
</dbReference>
<organism evidence="8 9">
    <name type="scientific">Cylicocyclus nassatus</name>
    <name type="common">Nematode worm</name>
    <dbReference type="NCBI Taxonomy" id="53992"/>
    <lineage>
        <taxon>Eukaryota</taxon>
        <taxon>Metazoa</taxon>
        <taxon>Ecdysozoa</taxon>
        <taxon>Nematoda</taxon>
        <taxon>Chromadorea</taxon>
        <taxon>Rhabditida</taxon>
        <taxon>Rhabditina</taxon>
        <taxon>Rhabditomorpha</taxon>
        <taxon>Strongyloidea</taxon>
        <taxon>Strongylidae</taxon>
        <taxon>Cylicocyclus</taxon>
    </lineage>
</organism>
<evidence type="ECO:0000256" key="6">
    <source>
        <dbReference type="ARBA" id="ARBA00023320"/>
    </source>
</evidence>
<comment type="subcellular location">
    <subcellularLocation>
        <location evidence="1">Secreted</location>
    </subcellularLocation>
</comment>